<dbReference type="CDD" id="cd14824">
    <property type="entry name" value="Longin"/>
    <property type="match status" value="1"/>
</dbReference>
<dbReference type="GO" id="GO:0005484">
    <property type="term" value="F:SNAP receptor activity"/>
    <property type="evidence" value="ECO:0007669"/>
    <property type="project" value="TreeGrafter"/>
</dbReference>
<dbReference type="SUPFAM" id="SSF64356">
    <property type="entry name" value="SNARE-like"/>
    <property type="match status" value="1"/>
</dbReference>
<keyword evidence="3" id="KW-0472">Membrane</keyword>
<dbReference type="PROSITE" id="PS50859">
    <property type="entry name" value="LONGIN"/>
    <property type="match status" value="1"/>
</dbReference>
<reference evidence="11" key="1">
    <citation type="submission" date="2021-01" db="EMBL/GenBank/DDBJ databases">
        <authorList>
            <person name="Eckstrom K.M.E."/>
        </authorList>
    </citation>
    <scope>NUCLEOTIDE SEQUENCE</scope>
    <source>
        <strain evidence="11">UVCC 0001</strain>
    </source>
</reference>
<comment type="similarity">
    <text evidence="1">Belongs to the synaptobrevin family.</text>
</comment>
<dbReference type="InterPro" id="IPR042855">
    <property type="entry name" value="V_SNARE_CC"/>
</dbReference>
<dbReference type="Gene3D" id="1.20.5.110">
    <property type="match status" value="1"/>
</dbReference>
<dbReference type="InterPro" id="IPR045848">
    <property type="entry name" value="R-SNARE_YKT6"/>
</dbReference>
<comment type="subcellular location">
    <subcellularLocation>
        <location evidence="7">Endomembrane system</location>
        <topology evidence="7">Lipid-anchor</topology>
        <orientation evidence="7">Cytoplasmic side</orientation>
    </subcellularLocation>
</comment>
<keyword evidence="4" id="KW-0564">Palmitate</keyword>
<dbReference type="CDD" id="cd15867">
    <property type="entry name" value="R-SNARE_YKT6"/>
    <property type="match status" value="1"/>
</dbReference>
<organism evidence="11 12">
    <name type="scientific">Prototheca wickerhamii</name>
    <dbReference type="NCBI Taxonomy" id="3111"/>
    <lineage>
        <taxon>Eukaryota</taxon>
        <taxon>Viridiplantae</taxon>
        <taxon>Chlorophyta</taxon>
        <taxon>core chlorophytes</taxon>
        <taxon>Trebouxiophyceae</taxon>
        <taxon>Chlorellales</taxon>
        <taxon>Chlorellaceae</taxon>
        <taxon>Prototheca</taxon>
    </lineage>
</organism>
<dbReference type="GO" id="GO:0005794">
    <property type="term" value="C:Golgi apparatus"/>
    <property type="evidence" value="ECO:0007669"/>
    <property type="project" value="TreeGrafter"/>
</dbReference>
<dbReference type="GO" id="GO:0006888">
    <property type="term" value="P:endoplasmic reticulum to Golgi vesicle-mediated transport"/>
    <property type="evidence" value="ECO:0007669"/>
    <property type="project" value="TreeGrafter"/>
</dbReference>
<dbReference type="PANTHER" id="PTHR45806:SF1">
    <property type="entry name" value="SYNAPTOBREVIN HOMOLOG YKT6"/>
    <property type="match status" value="1"/>
</dbReference>
<comment type="caution">
    <text evidence="11">The sequence shown here is derived from an EMBL/GenBank/DDBJ whole genome shotgun (WGS) entry which is preliminary data.</text>
</comment>
<dbReference type="Pfam" id="PF00957">
    <property type="entry name" value="Synaptobrevin"/>
    <property type="match status" value="1"/>
</dbReference>
<keyword evidence="12" id="KW-1185">Reference proteome</keyword>
<dbReference type="Proteomes" id="UP001255856">
    <property type="component" value="Unassembled WGS sequence"/>
</dbReference>
<feature type="domain" description="V-SNARE coiled-coil homology" evidence="10">
    <location>
        <begin position="341"/>
        <end position="401"/>
    </location>
</feature>
<keyword evidence="2" id="KW-0488">Methylation</keyword>
<dbReference type="InterPro" id="IPR010908">
    <property type="entry name" value="Longin_dom"/>
</dbReference>
<evidence type="ECO:0000256" key="3">
    <source>
        <dbReference type="ARBA" id="ARBA00023136"/>
    </source>
</evidence>
<evidence type="ECO:0000313" key="11">
    <source>
        <dbReference type="EMBL" id="KAK2076262.1"/>
    </source>
</evidence>
<gene>
    <name evidence="11" type="ORF">QBZ16_001194</name>
</gene>
<dbReference type="Gene3D" id="3.30.450.50">
    <property type="entry name" value="Longin domain"/>
    <property type="match status" value="1"/>
</dbReference>
<evidence type="ECO:0000259" key="9">
    <source>
        <dbReference type="PROSITE" id="PS50859"/>
    </source>
</evidence>
<keyword evidence="6" id="KW-0636">Prenylation</keyword>
<evidence type="ECO:0000313" key="12">
    <source>
        <dbReference type="Proteomes" id="UP001255856"/>
    </source>
</evidence>
<evidence type="ECO:0000256" key="2">
    <source>
        <dbReference type="ARBA" id="ARBA00022481"/>
    </source>
</evidence>
<dbReference type="SMART" id="SM01270">
    <property type="entry name" value="Longin"/>
    <property type="match status" value="1"/>
</dbReference>
<dbReference type="PROSITE" id="PS50892">
    <property type="entry name" value="V_SNARE"/>
    <property type="match status" value="1"/>
</dbReference>
<evidence type="ECO:0000256" key="7">
    <source>
        <dbReference type="ARBA" id="ARBA00046278"/>
    </source>
</evidence>
<evidence type="ECO:0000256" key="5">
    <source>
        <dbReference type="ARBA" id="ARBA00023288"/>
    </source>
</evidence>
<evidence type="ECO:0000259" key="10">
    <source>
        <dbReference type="PROSITE" id="PS50892"/>
    </source>
</evidence>
<evidence type="ECO:0000256" key="1">
    <source>
        <dbReference type="ARBA" id="ARBA00008025"/>
    </source>
</evidence>
<keyword evidence="8" id="KW-0175">Coiled coil</keyword>
<dbReference type="InterPro" id="IPR011012">
    <property type="entry name" value="Longin-like_dom_sf"/>
</dbReference>
<dbReference type="EMBL" id="JASFZW010000011">
    <property type="protein sequence ID" value="KAK2076262.1"/>
    <property type="molecule type" value="Genomic_DNA"/>
</dbReference>
<proteinExistence type="inferred from homology"/>
<accession>A0AAD9MH48</accession>
<feature type="domain" description="Longin" evidence="9">
    <location>
        <begin position="208"/>
        <end position="329"/>
    </location>
</feature>
<name>A0AAD9MH48_PROWI</name>
<evidence type="ECO:0000256" key="6">
    <source>
        <dbReference type="ARBA" id="ARBA00023289"/>
    </source>
</evidence>
<keyword evidence="5" id="KW-0449">Lipoprotein</keyword>
<evidence type="ECO:0000256" key="8">
    <source>
        <dbReference type="PROSITE-ProRule" id="PRU00290"/>
    </source>
</evidence>
<dbReference type="Pfam" id="PF13774">
    <property type="entry name" value="Longin"/>
    <property type="match status" value="1"/>
</dbReference>
<dbReference type="PANTHER" id="PTHR45806">
    <property type="entry name" value="SYNAPTOBREVIN HOMOLOG YKT6"/>
    <property type="match status" value="1"/>
</dbReference>
<evidence type="ECO:0000256" key="4">
    <source>
        <dbReference type="ARBA" id="ARBA00023139"/>
    </source>
</evidence>
<dbReference type="AlphaFoldDB" id="A0AAD9MH48"/>
<sequence length="401" mass="43930">MVSAVDVSVLSQAVPADLLDGVQVRYGRKEATALAASPNYWVTLGEALHSPRSVAEQIVGHLYRTISSINENKSVVGAEYWVQVVIIDQRFDGALKRAVPDDPTWSVLSFPLRGNYCLFSGDLGHGVLDGGDDWADRITLLVNWWDHQPEAVGPAPLGETILASDDAETVPMGKQLPIPVVHAASSEEELQLIRPRGRLAMVKLTAIMILKYMGPDKDPLLLGSATDLSSFGFFQRSTVREMLVFVSRTVARKTVVGTRQSVQHQEYFAHAYNRDGLVAVVFADADYPARAGFCVATAVLDEFVAQQGQAWRGASADEEAANPVLETALQKFQQDPAAADKLAKIQRDLDETKIILHKTIESVLDRGEKLDQLVEKSNDLGIASQMFYKQAKKANSCCSFM</sequence>
<protein>
    <submittedName>
        <fullName evidence="11">Uncharacterized protein</fullName>
    </submittedName>
</protein>
<dbReference type="SUPFAM" id="SSF58038">
    <property type="entry name" value="SNARE fusion complex"/>
    <property type="match status" value="1"/>
</dbReference>